<protein>
    <submittedName>
        <fullName evidence="2">Uncharacterized protein</fullName>
    </submittedName>
</protein>
<dbReference type="Proteomes" id="UP000481033">
    <property type="component" value="Unassembled WGS sequence"/>
</dbReference>
<dbReference type="RefSeq" id="WP_163699634.1">
    <property type="nucleotide sequence ID" value="NZ_QXHD01000004.1"/>
</dbReference>
<evidence type="ECO:0000313" key="3">
    <source>
        <dbReference type="Proteomes" id="UP000481033"/>
    </source>
</evidence>
<keyword evidence="3" id="KW-1185">Reference proteome</keyword>
<sequence>MIRRTLSYLLSTAVLMGMTAFGEVYGPYPPEPVLSTTTSDDPRRLTISVSVADPEDLKVKEGDRVFATQLLADRGRERRRLETQAKQLDLALHRLEVATITPPLPPVTPPAMETPTYLEQNAAIDRAKADVDQDEAAIQAKHQEMAYLAELPNLNPLVFEHESANLAELQREHTAAVRDYQLALGKRSTAEYEHSRAVAIDASSRNRDQLSYQSQWAQYEQRLRDRDYQISQTRLKLDEIDNAIANLAVIRSPYAGRIRRVKWLGQDASGLLSAEITLMVRASAGPSLSEQFDGVSRDADSAGDSAVIRD</sequence>
<evidence type="ECO:0000313" key="2">
    <source>
        <dbReference type="EMBL" id="NEZ57541.1"/>
    </source>
</evidence>
<gene>
    <name evidence="2" type="ORF">DXZ20_18080</name>
</gene>
<evidence type="ECO:0000256" key="1">
    <source>
        <dbReference type="SAM" id="MobiDB-lite"/>
    </source>
</evidence>
<comment type="caution">
    <text evidence="2">The sequence shown here is derived from an EMBL/GenBank/DDBJ whole genome shotgun (WGS) entry which is preliminary data.</text>
</comment>
<reference evidence="2 3" key="1">
    <citation type="journal article" date="2020" name="Microb. Ecol.">
        <title>Ecogenomics of the Marine Benthic Filamentous Cyanobacterium Adonisia.</title>
        <authorList>
            <person name="Walter J.M."/>
            <person name="Coutinho F.H."/>
            <person name="Leomil L."/>
            <person name="Hargreaves P.I."/>
            <person name="Campeao M.E."/>
            <person name="Vieira V.V."/>
            <person name="Silva B.S."/>
            <person name="Fistarol G.O."/>
            <person name="Salomon P.S."/>
            <person name="Sawabe T."/>
            <person name="Mino S."/>
            <person name="Hosokawa M."/>
            <person name="Miyashita H."/>
            <person name="Maruyama F."/>
            <person name="van Verk M.C."/>
            <person name="Dutilh B.E."/>
            <person name="Thompson C.C."/>
            <person name="Thompson F.L."/>
        </authorList>
    </citation>
    <scope>NUCLEOTIDE SEQUENCE [LARGE SCALE GENOMIC DNA]</scope>
    <source>
        <strain evidence="2 3">CCMR0081</strain>
    </source>
</reference>
<dbReference type="EMBL" id="QXHD01000004">
    <property type="protein sequence ID" value="NEZ57541.1"/>
    <property type="molecule type" value="Genomic_DNA"/>
</dbReference>
<proteinExistence type="predicted"/>
<name>A0A6M0RPD1_9CYAN</name>
<feature type="region of interest" description="Disordered" evidence="1">
    <location>
        <begin position="286"/>
        <end position="310"/>
    </location>
</feature>
<accession>A0A6M0RPD1</accession>
<dbReference type="AlphaFoldDB" id="A0A6M0RPD1"/>
<organism evidence="2 3">
    <name type="scientific">Adonisia turfae CCMR0081</name>
    <dbReference type="NCBI Taxonomy" id="2292702"/>
    <lineage>
        <taxon>Bacteria</taxon>
        <taxon>Bacillati</taxon>
        <taxon>Cyanobacteriota</taxon>
        <taxon>Adonisia</taxon>
        <taxon>Adonisia turfae</taxon>
    </lineage>
</organism>